<dbReference type="InterPro" id="IPR036390">
    <property type="entry name" value="WH_DNA-bd_sf"/>
</dbReference>
<dbReference type="Proteomes" id="UP001223420">
    <property type="component" value="Unassembled WGS sequence"/>
</dbReference>
<evidence type="ECO:0000313" key="2">
    <source>
        <dbReference type="Proteomes" id="UP001223420"/>
    </source>
</evidence>
<dbReference type="AlphaFoldDB" id="A0AAJ1TN95"/>
<dbReference type="SUPFAM" id="SSF46785">
    <property type="entry name" value="Winged helix' DNA-binding domain"/>
    <property type="match status" value="1"/>
</dbReference>
<gene>
    <name evidence="1" type="ORF">QO001_002860</name>
</gene>
<reference evidence="1" key="1">
    <citation type="submission" date="2023-07" db="EMBL/GenBank/DDBJ databases">
        <title>Genomic Encyclopedia of Type Strains, Phase IV (KMG-IV): sequencing the most valuable type-strain genomes for metagenomic binning, comparative biology and taxonomic classification.</title>
        <authorList>
            <person name="Goeker M."/>
        </authorList>
    </citation>
    <scope>NUCLEOTIDE SEQUENCE</scope>
    <source>
        <strain evidence="1">DSM 19569</strain>
    </source>
</reference>
<sequence>MTDVLLHVGHDPAATKARFLEAIRRAEAGAATRERHITFETWDGLAKVLSGKRLELLRHVYQHPAASVAELGRALGRDYKRVHEDVEILTVAGLLERTEGGVRAAYDEIRTVISLKPAA</sequence>
<comment type="caution">
    <text evidence="1">The sequence shown here is derived from an EMBL/GenBank/DDBJ whole genome shotgun (WGS) entry which is preliminary data.</text>
</comment>
<dbReference type="RefSeq" id="WP_230366405.1">
    <property type="nucleotide sequence ID" value="NZ_JAJALK010000005.1"/>
</dbReference>
<dbReference type="Pfam" id="PF25212">
    <property type="entry name" value="HVO_A0114"/>
    <property type="match status" value="1"/>
</dbReference>
<proteinExistence type="predicted"/>
<dbReference type="Gene3D" id="1.10.10.10">
    <property type="entry name" value="Winged helix-like DNA-binding domain superfamily/Winged helix DNA-binding domain"/>
    <property type="match status" value="1"/>
</dbReference>
<protein>
    <submittedName>
        <fullName evidence="1">Transcriptional regulator</fullName>
    </submittedName>
</protein>
<evidence type="ECO:0000313" key="1">
    <source>
        <dbReference type="EMBL" id="MDQ0543931.1"/>
    </source>
</evidence>
<dbReference type="EMBL" id="JAUSWL010000004">
    <property type="protein sequence ID" value="MDQ0543931.1"/>
    <property type="molecule type" value="Genomic_DNA"/>
</dbReference>
<organism evidence="1 2">
    <name type="scientific">Methylobacterium brachiatum</name>
    <dbReference type="NCBI Taxonomy" id="269660"/>
    <lineage>
        <taxon>Bacteria</taxon>
        <taxon>Pseudomonadati</taxon>
        <taxon>Pseudomonadota</taxon>
        <taxon>Alphaproteobacteria</taxon>
        <taxon>Hyphomicrobiales</taxon>
        <taxon>Methylobacteriaceae</taxon>
        <taxon>Methylobacterium</taxon>
    </lineage>
</organism>
<dbReference type="InterPro" id="IPR036388">
    <property type="entry name" value="WH-like_DNA-bd_sf"/>
</dbReference>
<name>A0AAJ1TN95_9HYPH</name>
<accession>A0AAJ1TN95</accession>